<dbReference type="AlphaFoldDB" id="A0A3L9MAY6"/>
<dbReference type="InterPro" id="IPR002347">
    <property type="entry name" value="SDR_fam"/>
</dbReference>
<dbReference type="GO" id="GO:0016491">
    <property type="term" value="F:oxidoreductase activity"/>
    <property type="evidence" value="ECO:0007669"/>
    <property type="project" value="UniProtKB-KW"/>
</dbReference>
<accession>A0A3L9MAY6</accession>
<evidence type="ECO:0000313" key="4">
    <source>
        <dbReference type="Proteomes" id="UP000275348"/>
    </source>
</evidence>
<sequence>MAKVAANELEDRKIRVNVVSPGPTLTQGLQNAVPNEALTYLAEKTALQRLATPDEIGKVVEFLASDQSSFIKGTEIVVDGGLLNYTMR</sequence>
<dbReference type="Pfam" id="PF13561">
    <property type="entry name" value="adh_short_C2"/>
    <property type="match status" value="1"/>
</dbReference>
<comment type="caution">
    <text evidence="3">The sequence shown here is derived from an EMBL/GenBank/DDBJ whole genome shotgun (WGS) entry which is preliminary data.</text>
</comment>
<dbReference type="PANTHER" id="PTHR24321:SF8">
    <property type="entry name" value="ESTRADIOL 17-BETA-DEHYDROGENASE 8-RELATED"/>
    <property type="match status" value="1"/>
</dbReference>
<dbReference type="OrthoDB" id="9803333at2"/>
<proteinExistence type="inferred from homology"/>
<dbReference type="RefSeq" id="WP_121934604.1">
    <property type="nucleotide sequence ID" value="NZ_RDOJ01000008.1"/>
</dbReference>
<comment type="similarity">
    <text evidence="1">Belongs to the short-chain dehydrogenases/reductases (SDR) family.</text>
</comment>
<gene>
    <name evidence="3" type="ORF">EAH69_07675</name>
</gene>
<protein>
    <submittedName>
        <fullName evidence="3">SDR family oxidoreductase</fullName>
    </submittedName>
</protein>
<dbReference type="InterPro" id="IPR036291">
    <property type="entry name" value="NAD(P)-bd_dom_sf"/>
</dbReference>
<keyword evidence="2" id="KW-0560">Oxidoreductase</keyword>
<dbReference type="SUPFAM" id="SSF51735">
    <property type="entry name" value="NAD(P)-binding Rossmann-fold domains"/>
    <property type="match status" value="1"/>
</dbReference>
<name>A0A3L9MAY6_9FLAO</name>
<dbReference type="PANTHER" id="PTHR24321">
    <property type="entry name" value="DEHYDROGENASES, SHORT CHAIN"/>
    <property type="match status" value="1"/>
</dbReference>
<dbReference type="Gene3D" id="3.40.50.720">
    <property type="entry name" value="NAD(P)-binding Rossmann-like Domain"/>
    <property type="match status" value="1"/>
</dbReference>
<organism evidence="3 4">
    <name type="scientific">Faecalibacter macacae</name>
    <dbReference type="NCBI Taxonomy" id="1859289"/>
    <lineage>
        <taxon>Bacteria</taxon>
        <taxon>Pseudomonadati</taxon>
        <taxon>Bacteroidota</taxon>
        <taxon>Flavobacteriia</taxon>
        <taxon>Flavobacteriales</taxon>
        <taxon>Weeksellaceae</taxon>
        <taxon>Faecalibacter</taxon>
    </lineage>
</organism>
<dbReference type="Proteomes" id="UP000275348">
    <property type="component" value="Unassembled WGS sequence"/>
</dbReference>
<evidence type="ECO:0000313" key="3">
    <source>
        <dbReference type="EMBL" id="RLZ09922.1"/>
    </source>
</evidence>
<evidence type="ECO:0000256" key="1">
    <source>
        <dbReference type="ARBA" id="ARBA00006484"/>
    </source>
</evidence>
<dbReference type="PRINTS" id="PR00081">
    <property type="entry name" value="GDHRDH"/>
</dbReference>
<reference evidence="3 4" key="1">
    <citation type="submission" date="2018-10" db="EMBL/GenBank/DDBJ databases">
        <authorList>
            <person name="Chen X."/>
        </authorList>
    </citation>
    <scope>NUCLEOTIDE SEQUENCE [LARGE SCALE GENOMIC DNA]</scope>
    <source>
        <strain evidence="3 4">YIM 102668</strain>
    </source>
</reference>
<keyword evidence="4" id="KW-1185">Reference proteome</keyword>
<evidence type="ECO:0000256" key="2">
    <source>
        <dbReference type="ARBA" id="ARBA00023002"/>
    </source>
</evidence>
<dbReference type="EMBL" id="RDOJ01000008">
    <property type="protein sequence ID" value="RLZ09922.1"/>
    <property type="molecule type" value="Genomic_DNA"/>
</dbReference>